<evidence type="ECO:0000313" key="2">
    <source>
        <dbReference type="EMBL" id="GGU49802.1"/>
    </source>
</evidence>
<dbReference type="RefSeq" id="WP_189552543.1">
    <property type="nucleotide sequence ID" value="NZ_BMTP01000011.1"/>
</dbReference>
<proteinExistence type="predicted"/>
<evidence type="ECO:0000313" key="3">
    <source>
        <dbReference type="Proteomes" id="UP000636661"/>
    </source>
</evidence>
<dbReference type="AlphaFoldDB" id="A0A918I0Z3"/>
<keyword evidence="1" id="KW-1133">Transmembrane helix</keyword>
<dbReference type="EMBL" id="BMTP01000011">
    <property type="protein sequence ID" value="GGU49802.1"/>
    <property type="molecule type" value="Genomic_DNA"/>
</dbReference>
<accession>A0A918I0Z3</accession>
<feature type="transmembrane region" description="Helical" evidence="1">
    <location>
        <begin position="140"/>
        <end position="161"/>
    </location>
</feature>
<gene>
    <name evidence="2" type="ORF">GCM10010274_43020</name>
</gene>
<reference evidence="2" key="1">
    <citation type="journal article" date="2014" name="Int. J. Syst. Evol. Microbiol.">
        <title>Complete genome sequence of Corynebacterium casei LMG S-19264T (=DSM 44701T), isolated from a smear-ripened cheese.</title>
        <authorList>
            <consortium name="US DOE Joint Genome Institute (JGI-PGF)"/>
            <person name="Walter F."/>
            <person name="Albersmeier A."/>
            <person name="Kalinowski J."/>
            <person name="Ruckert C."/>
        </authorList>
    </citation>
    <scope>NUCLEOTIDE SEQUENCE</scope>
    <source>
        <strain evidence="2">JCM 4391</strain>
    </source>
</reference>
<keyword evidence="1" id="KW-0472">Membrane</keyword>
<dbReference type="Proteomes" id="UP000636661">
    <property type="component" value="Unassembled WGS sequence"/>
</dbReference>
<feature type="transmembrane region" description="Helical" evidence="1">
    <location>
        <begin position="168"/>
        <end position="188"/>
    </location>
</feature>
<keyword evidence="1" id="KW-0812">Transmembrane</keyword>
<evidence type="ECO:0000256" key="1">
    <source>
        <dbReference type="SAM" id="Phobius"/>
    </source>
</evidence>
<feature type="transmembrane region" description="Helical" evidence="1">
    <location>
        <begin position="194"/>
        <end position="214"/>
    </location>
</feature>
<keyword evidence="3" id="KW-1185">Reference proteome</keyword>
<sequence length="221" mass="24450">MRWLLLRLLILAVAVPGIVECVDRVEVHQRVIAVFRNASLCPAGASGKAADDCVNRTSAEITGSGTRESCTTDSNGLRSCTTHYSVTVRFGRRSEGLDVEERTYRVVRRGDTAELRLWRGEVVRMVVRGHTETYLTSSEWASLGWLLLGWALLGASWVALLGLRLFPLLGGWLVLTVPYLMVAYHLMGFNPMGVTGWSLVGAFTVAGFWIMAYVHSEVVDF</sequence>
<comment type="caution">
    <text evidence="2">The sequence shown here is derived from an EMBL/GenBank/DDBJ whole genome shotgun (WGS) entry which is preliminary data.</text>
</comment>
<reference evidence="2" key="2">
    <citation type="submission" date="2020-09" db="EMBL/GenBank/DDBJ databases">
        <authorList>
            <person name="Sun Q."/>
            <person name="Ohkuma M."/>
        </authorList>
    </citation>
    <scope>NUCLEOTIDE SEQUENCE</scope>
    <source>
        <strain evidence="2">JCM 4391</strain>
    </source>
</reference>
<name>A0A918I0Z3_9ACTN</name>
<protein>
    <submittedName>
        <fullName evidence="2">Uncharacterized protein</fullName>
    </submittedName>
</protein>
<organism evidence="2 3">
    <name type="scientific">Streptomyces lavendofoliae</name>
    <dbReference type="NCBI Taxonomy" id="67314"/>
    <lineage>
        <taxon>Bacteria</taxon>
        <taxon>Bacillati</taxon>
        <taxon>Actinomycetota</taxon>
        <taxon>Actinomycetes</taxon>
        <taxon>Kitasatosporales</taxon>
        <taxon>Streptomycetaceae</taxon>
        <taxon>Streptomyces</taxon>
    </lineage>
</organism>